<feature type="compositionally biased region" description="Basic and acidic residues" evidence="6">
    <location>
        <begin position="56"/>
        <end position="70"/>
    </location>
</feature>
<evidence type="ECO:0000256" key="4">
    <source>
        <dbReference type="ARBA" id="ARBA00023163"/>
    </source>
</evidence>
<proteinExistence type="predicted"/>
<dbReference type="GO" id="GO:0003700">
    <property type="term" value="F:DNA-binding transcription factor activity"/>
    <property type="evidence" value="ECO:0007669"/>
    <property type="project" value="InterPro"/>
</dbReference>
<keyword evidence="3" id="KW-0238">DNA-binding</keyword>
<evidence type="ECO:0000313" key="10">
    <source>
        <dbReference type="Proteomes" id="UP000095192"/>
    </source>
</evidence>
<sequence length="760" mass="82481">MRGSAFKGAPEVLREEYWSLLDAMDQVDWDAISGEEAVALINEIPRVRANKRFGRAQRDRTERLEERAEEKVEEEPTGYPMIPDLEEAFEAARQKAVALAKAQPLPTALFQVFERDAVQRLAASDAAGAGGDRLAPSPVPIRLLNTFASMPPSTSHIIQLEIMERRLQLLLNGVNPAVAWAGASAVLGLLADFPFLHLVWLPAALLCSTGVSPRARGTSWDSFERHLCVGASLEPSNASLSLTAAAGRGHGSLSAVGGTSGVGEETGESLFDAEDRAAVDELIMGLEGTDDPERPAAKQLPKIGGVYYKRDGNYKAWAASWHIKGKRVRRYFTVKKHGFRNAYLQAVKARREAEQQDGISTPLQRAAWALGWPVEDLQLLVEQQLQQEGELPQHVEFALTREAIHALLADLHAHVVRLSGLDVCCLPTSNTSLCHYQQNALLQLFVVDRVLLFVSRCRTLAELSGLPELFGASFASCRLPSQLPVPHIRHLLFALCSPSLSWITEDMYLPEPLLLRAQHARHELGLDSDLETDASSSSREAVPFATDKEPRGSVKGASSQLQQRKSEGLAEEDLGAFGSPKPEEHQQGAVKGPAAARSTSSVLMSAVQQFLVATSEGQKKGASPSAPVAAINGTPPQWSDHQQLQQQDLLQPLEEQEDEEVEEQHWSPMVGLAEGGAPESPLGEGGDGHLEGSPRVVVDPPEPTKLEIEALRRGSGASMRTTSSEVVAYLAGDLRLIVQKETPPCFIGLLPLLGPTSIVR</sequence>
<comment type="subcellular location">
    <subcellularLocation>
        <location evidence="1">Nucleus</location>
    </subcellularLocation>
</comment>
<keyword evidence="10" id="KW-1185">Reference proteome</keyword>
<feature type="domain" description="AP2/ERF" evidence="7">
    <location>
        <begin position="301"/>
        <end position="354"/>
    </location>
</feature>
<dbReference type="VEuPathDB" id="ToxoDB:cyc_06301"/>
<keyword evidence="4" id="KW-0804">Transcription</keyword>
<dbReference type="Pfam" id="PF14733">
    <property type="entry name" value="ACDC"/>
    <property type="match status" value="1"/>
</dbReference>
<comment type="caution">
    <text evidence="9">The sequence shown here is derived from an EMBL/GenBank/DDBJ whole genome shotgun (WGS) entry which is preliminary data.</text>
</comment>
<organism evidence="9 10">
    <name type="scientific">Cyclospora cayetanensis</name>
    <dbReference type="NCBI Taxonomy" id="88456"/>
    <lineage>
        <taxon>Eukaryota</taxon>
        <taxon>Sar</taxon>
        <taxon>Alveolata</taxon>
        <taxon>Apicomplexa</taxon>
        <taxon>Conoidasida</taxon>
        <taxon>Coccidia</taxon>
        <taxon>Eucoccidiorida</taxon>
        <taxon>Eimeriorina</taxon>
        <taxon>Eimeriidae</taxon>
        <taxon>Cyclospora</taxon>
    </lineage>
</organism>
<feature type="region of interest" description="Disordered" evidence="6">
    <location>
        <begin position="616"/>
        <end position="645"/>
    </location>
</feature>
<reference evidence="9 10" key="1">
    <citation type="journal article" date="2016" name="BMC Genomics">
        <title>Comparative genomics reveals Cyclospora cayetanensis possesses coccidia-like metabolism and invasion components but unique surface antigens.</title>
        <authorList>
            <person name="Liu S."/>
            <person name="Wang L."/>
            <person name="Zheng H."/>
            <person name="Xu Z."/>
            <person name="Roellig D.M."/>
            <person name="Li N."/>
            <person name="Frace M.A."/>
            <person name="Tang K."/>
            <person name="Arrowood M.J."/>
            <person name="Moss D.M."/>
            <person name="Zhang L."/>
            <person name="Feng Y."/>
            <person name="Xiao L."/>
        </authorList>
    </citation>
    <scope>NUCLEOTIDE SEQUENCE [LARGE SCALE GENOMIC DNA]</scope>
    <source>
        <strain evidence="9 10">CHN_HEN01</strain>
    </source>
</reference>
<evidence type="ECO:0000256" key="1">
    <source>
        <dbReference type="ARBA" id="ARBA00004123"/>
    </source>
</evidence>
<feature type="region of interest" description="Disordered" evidence="6">
    <location>
        <begin position="674"/>
        <end position="702"/>
    </location>
</feature>
<evidence type="ECO:0000256" key="3">
    <source>
        <dbReference type="ARBA" id="ARBA00023125"/>
    </source>
</evidence>
<feature type="region of interest" description="Disordered" evidence="6">
    <location>
        <begin position="528"/>
        <end position="596"/>
    </location>
</feature>
<evidence type="ECO:0000256" key="6">
    <source>
        <dbReference type="SAM" id="MobiDB-lite"/>
    </source>
</evidence>
<dbReference type="InParanoid" id="A0A1D3D0V5"/>
<gene>
    <name evidence="9" type="ORF">cyc_06301</name>
</gene>
<dbReference type="GO" id="GO:0005634">
    <property type="term" value="C:nucleus"/>
    <property type="evidence" value="ECO:0007669"/>
    <property type="project" value="UniProtKB-SubCell"/>
</dbReference>
<keyword evidence="5" id="KW-0539">Nucleus</keyword>
<dbReference type="AlphaFoldDB" id="A0A1D3D0V5"/>
<dbReference type="EMBL" id="JROU02001214">
    <property type="protein sequence ID" value="OEH77086.1"/>
    <property type="molecule type" value="Genomic_DNA"/>
</dbReference>
<keyword evidence="2" id="KW-0805">Transcription regulation</keyword>
<evidence type="ECO:0000259" key="8">
    <source>
        <dbReference type="Pfam" id="PF14733"/>
    </source>
</evidence>
<feature type="domain" description="AP2-coincident C-terminal" evidence="8">
    <location>
        <begin position="397"/>
        <end position="494"/>
    </location>
</feature>
<dbReference type="VEuPathDB" id="ToxoDB:LOC34622495"/>
<protein>
    <submittedName>
        <fullName evidence="9">Uncharacterized protein</fullName>
    </submittedName>
</protein>
<evidence type="ECO:0000259" key="7">
    <source>
        <dbReference type="Pfam" id="PF00847"/>
    </source>
</evidence>
<dbReference type="InterPro" id="IPR028078">
    <property type="entry name" value="ACDC"/>
</dbReference>
<dbReference type="Gene3D" id="1.20.5.2050">
    <property type="match status" value="1"/>
</dbReference>
<dbReference type="Proteomes" id="UP000095192">
    <property type="component" value="Unassembled WGS sequence"/>
</dbReference>
<dbReference type="GO" id="GO:0003677">
    <property type="term" value="F:DNA binding"/>
    <property type="evidence" value="ECO:0007669"/>
    <property type="project" value="UniProtKB-KW"/>
</dbReference>
<evidence type="ECO:0000313" key="9">
    <source>
        <dbReference type="EMBL" id="OEH77086.1"/>
    </source>
</evidence>
<accession>A0A1D3D0V5</accession>
<evidence type="ECO:0000256" key="2">
    <source>
        <dbReference type="ARBA" id="ARBA00023015"/>
    </source>
</evidence>
<dbReference type="InterPro" id="IPR001471">
    <property type="entry name" value="AP2/ERF_dom"/>
</dbReference>
<dbReference type="Pfam" id="PF00847">
    <property type="entry name" value="AP2"/>
    <property type="match status" value="1"/>
</dbReference>
<feature type="region of interest" description="Disordered" evidence="6">
    <location>
        <begin position="56"/>
        <end position="79"/>
    </location>
</feature>
<evidence type="ECO:0000256" key="5">
    <source>
        <dbReference type="ARBA" id="ARBA00023242"/>
    </source>
</evidence>
<name>A0A1D3D0V5_9EIME</name>